<name>A0A4R0KXG3_9ACTN</name>
<sequence>MTEQRNIASAGNTVVPAILALEAAGYRVSQLDGDLMEATSPEGRYVAEDPLMLLGLIKLVELRTWSWRASDPEIDSVLARFGWAG</sequence>
<dbReference type="AlphaFoldDB" id="A0A4R0KXG3"/>
<dbReference type="Proteomes" id="UP000291144">
    <property type="component" value="Unassembled WGS sequence"/>
</dbReference>
<organism evidence="1 2">
    <name type="scientific">Kribbella pittospori</name>
    <dbReference type="NCBI Taxonomy" id="722689"/>
    <lineage>
        <taxon>Bacteria</taxon>
        <taxon>Bacillati</taxon>
        <taxon>Actinomycetota</taxon>
        <taxon>Actinomycetes</taxon>
        <taxon>Propionibacteriales</taxon>
        <taxon>Kribbellaceae</taxon>
        <taxon>Kribbella</taxon>
    </lineage>
</organism>
<dbReference type="RefSeq" id="WP_131352909.1">
    <property type="nucleotide sequence ID" value="NZ_SJKB01000002.1"/>
</dbReference>
<accession>A0A4R0KXG3</accession>
<keyword evidence="2" id="KW-1185">Reference proteome</keyword>
<evidence type="ECO:0000313" key="1">
    <source>
        <dbReference type="EMBL" id="TCC64404.1"/>
    </source>
</evidence>
<dbReference type="OrthoDB" id="9155696at2"/>
<evidence type="ECO:0000313" key="2">
    <source>
        <dbReference type="Proteomes" id="UP000291144"/>
    </source>
</evidence>
<proteinExistence type="predicted"/>
<comment type="caution">
    <text evidence="1">The sequence shown here is derived from an EMBL/GenBank/DDBJ whole genome shotgun (WGS) entry which is preliminary data.</text>
</comment>
<dbReference type="EMBL" id="SJKB01000002">
    <property type="protein sequence ID" value="TCC64404.1"/>
    <property type="molecule type" value="Genomic_DNA"/>
</dbReference>
<protein>
    <submittedName>
        <fullName evidence="1">Uncharacterized protein</fullName>
    </submittedName>
</protein>
<reference evidence="1 2" key="1">
    <citation type="submission" date="2019-02" db="EMBL/GenBank/DDBJ databases">
        <title>Kribbella capetownensis sp. nov. and Kribbella speibonae sp. nov., isolated from soil.</title>
        <authorList>
            <person name="Curtis S.M."/>
            <person name="Norton I."/>
            <person name="Everest G.J."/>
            <person name="Meyers P.R."/>
        </authorList>
    </citation>
    <scope>NUCLEOTIDE SEQUENCE [LARGE SCALE GENOMIC DNA]</scope>
    <source>
        <strain evidence="1 2">NRRL B-24813</strain>
    </source>
</reference>
<gene>
    <name evidence="1" type="ORF">E0H73_08350</name>
</gene>